<keyword evidence="2" id="KW-0732">Signal</keyword>
<dbReference type="RefSeq" id="WP_326758739.1">
    <property type="nucleotide sequence ID" value="NZ_CP109135.1"/>
</dbReference>
<feature type="chain" id="PRO_5045348692" description="PknH-like extracellular domain-containing protein" evidence="2">
    <location>
        <begin position="31"/>
        <end position="229"/>
    </location>
</feature>
<dbReference type="EMBL" id="CP109135">
    <property type="protein sequence ID" value="WSD13950.1"/>
    <property type="molecule type" value="Genomic_DNA"/>
</dbReference>
<accession>A0ABZ1H608</accession>
<feature type="signal peptide" evidence="2">
    <location>
        <begin position="1"/>
        <end position="30"/>
    </location>
</feature>
<reference evidence="3 4" key="1">
    <citation type="submission" date="2022-10" db="EMBL/GenBank/DDBJ databases">
        <title>The complete genomes of actinobacterial strains from the NBC collection.</title>
        <authorList>
            <person name="Joergensen T.S."/>
            <person name="Alvarez Arevalo M."/>
            <person name="Sterndorff E.B."/>
            <person name="Faurdal D."/>
            <person name="Vuksanovic O."/>
            <person name="Mourched A.-S."/>
            <person name="Charusanti P."/>
            <person name="Shaw S."/>
            <person name="Blin K."/>
            <person name="Weber T."/>
        </authorList>
    </citation>
    <scope>NUCLEOTIDE SEQUENCE [LARGE SCALE GENOMIC DNA]</scope>
    <source>
        <strain evidence="3 4">NBC 01752</strain>
    </source>
</reference>
<name>A0ABZ1H608_STRPH</name>
<proteinExistence type="predicted"/>
<organism evidence="3 4">
    <name type="scientific">Streptomyces phaeochromogenes</name>
    <dbReference type="NCBI Taxonomy" id="1923"/>
    <lineage>
        <taxon>Bacteria</taxon>
        <taxon>Bacillati</taxon>
        <taxon>Actinomycetota</taxon>
        <taxon>Actinomycetes</taxon>
        <taxon>Kitasatosporales</taxon>
        <taxon>Streptomycetaceae</taxon>
        <taxon>Streptomyces</taxon>
        <taxon>Streptomyces phaeochromogenes group</taxon>
    </lineage>
</organism>
<dbReference type="Proteomes" id="UP001340816">
    <property type="component" value="Chromosome"/>
</dbReference>
<feature type="region of interest" description="Disordered" evidence="1">
    <location>
        <begin position="30"/>
        <end position="50"/>
    </location>
</feature>
<keyword evidence="4" id="KW-1185">Reference proteome</keyword>
<evidence type="ECO:0000256" key="1">
    <source>
        <dbReference type="SAM" id="MobiDB-lite"/>
    </source>
</evidence>
<sequence length="229" mass="24554">MSKRTRAASLTTFVAASVAFGAVLAGPADATGKDTSASKHTSTNASAKVTKEKATKASAWPKFLSASQLPPHPSSSWTAGKVTDGVPDELRFCIQDTLPGYDSRYRDFRTDLETNAQQLTFVVGSSAKAKALATRLNKDIRACATRIEQSDPETEAALKDYGKLPVEEGAHAYGLHTETSWGATDINLYSVGRDGRAVTLVRWAQMGDFSDAPVKAFKKTTTTAVNKLY</sequence>
<evidence type="ECO:0000256" key="2">
    <source>
        <dbReference type="SAM" id="SignalP"/>
    </source>
</evidence>
<feature type="compositionally biased region" description="Polar residues" evidence="1">
    <location>
        <begin position="33"/>
        <end position="47"/>
    </location>
</feature>
<evidence type="ECO:0008006" key="5">
    <source>
        <dbReference type="Google" id="ProtNLM"/>
    </source>
</evidence>
<gene>
    <name evidence="3" type="ORF">OHB35_12260</name>
</gene>
<evidence type="ECO:0000313" key="3">
    <source>
        <dbReference type="EMBL" id="WSD13950.1"/>
    </source>
</evidence>
<evidence type="ECO:0000313" key="4">
    <source>
        <dbReference type="Proteomes" id="UP001340816"/>
    </source>
</evidence>
<protein>
    <recommendedName>
        <fullName evidence="5">PknH-like extracellular domain-containing protein</fullName>
    </recommendedName>
</protein>